<dbReference type="Pfam" id="PF00144">
    <property type="entry name" value="Beta-lactamase"/>
    <property type="match status" value="1"/>
</dbReference>
<comment type="caution">
    <text evidence="3">The sequence shown here is derived from an EMBL/GenBank/DDBJ whole genome shotgun (WGS) entry which is preliminary data.</text>
</comment>
<dbReference type="GO" id="GO:0016787">
    <property type="term" value="F:hydrolase activity"/>
    <property type="evidence" value="ECO:0007669"/>
    <property type="project" value="UniProtKB-KW"/>
</dbReference>
<dbReference type="InterPro" id="IPR001466">
    <property type="entry name" value="Beta-lactam-related"/>
</dbReference>
<reference evidence="3 4" key="1">
    <citation type="submission" date="2016-02" db="EMBL/GenBank/DDBJ databases">
        <authorList>
            <person name="Wen L."/>
            <person name="He K."/>
            <person name="Yang H."/>
        </authorList>
    </citation>
    <scope>NUCLEOTIDE SEQUENCE [LARGE SCALE GENOMIC DNA]</scope>
    <source>
        <strain evidence="3 4">TSA40</strain>
    </source>
</reference>
<dbReference type="PANTHER" id="PTHR46825">
    <property type="entry name" value="D-ALANYL-D-ALANINE-CARBOXYPEPTIDASE/ENDOPEPTIDASE AMPH"/>
    <property type="match status" value="1"/>
</dbReference>
<sequence length="607" mass="65443">MRAMHAVIRKMTFRLAVSFSAVIALVGCASAPTRPSAITRGDFEAARDYVSALIRHRMNAQGVTGLSVALVDDQRVVWAEGFGYADKERNIPATAETAYRAGSISKLFTATAAMQLAEQGRMDIDKPLRDYLPAFSIKTRFAGAAPITPRQLMTHHSGLPGDLIRGMWNEHPEPFTKIVDHLRDEYAPYPPRYVGAYSNLGVTLLGHAIQNVYGEDFAAGIARHVLAPIGMRGASFSVRAEGPLMARAYHEGVAGDDPPLRDVPAGGLNASVNDLACFLQMVFAGGRSGENQVLRPETVVEMLRRQNADVALDGSFSMGLGWILGGLGDVDIRNAGTVAYHGGATLRHNSQLIALPEHKLGVVVLSNSSNARQVVDEVATEAIKLALEAKTGIRQPDKDRARTEAREVPLTEEELQSFPGHYETIAGMVTVRRSGGGLSAELSGKRFDLVSRGDGQLGLRYKLLGMMPVSIGALAEIGLSRTRVEGRDVLYATTGTQSMLVGERISPAAIPAAWKVRLGDYEVMNGDGDFTLPEKVSLREWDGFLLLEAAIPKLSPMPLTLAANADGDWELRILGIGRGKGETIRVVDIEGRECLAYSGYILCKKAG</sequence>
<protein>
    <submittedName>
        <fullName evidence="3">Serine hydrolase</fullName>
    </submittedName>
</protein>
<dbReference type="Proteomes" id="UP000197535">
    <property type="component" value="Unassembled WGS sequence"/>
</dbReference>
<feature type="domain" description="Beta-lactamase-related" evidence="2">
    <location>
        <begin position="51"/>
        <end position="372"/>
    </location>
</feature>
<gene>
    <name evidence="3" type="ORF">AYR66_11835</name>
</gene>
<dbReference type="SUPFAM" id="SSF56601">
    <property type="entry name" value="beta-lactamase/transpeptidase-like"/>
    <property type="match status" value="1"/>
</dbReference>
<dbReference type="PANTHER" id="PTHR46825:SF9">
    <property type="entry name" value="BETA-LACTAMASE-RELATED DOMAIN-CONTAINING PROTEIN"/>
    <property type="match status" value="1"/>
</dbReference>
<organism evidence="3 4">
    <name type="scientific">Noviherbaspirillum denitrificans</name>
    <dbReference type="NCBI Taxonomy" id="1968433"/>
    <lineage>
        <taxon>Bacteria</taxon>
        <taxon>Pseudomonadati</taxon>
        <taxon>Pseudomonadota</taxon>
        <taxon>Betaproteobacteria</taxon>
        <taxon>Burkholderiales</taxon>
        <taxon>Oxalobacteraceae</taxon>
        <taxon>Noviherbaspirillum</taxon>
    </lineage>
</organism>
<evidence type="ECO:0000259" key="2">
    <source>
        <dbReference type="Pfam" id="PF00144"/>
    </source>
</evidence>
<dbReference type="InterPro" id="IPR050491">
    <property type="entry name" value="AmpC-like"/>
</dbReference>
<dbReference type="RefSeq" id="WP_206047095.1">
    <property type="nucleotide sequence ID" value="NZ_LSTO01000001.1"/>
</dbReference>
<dbReference type="Gene3D" id="3.40.710.10">
    <property type="entry name" value="DD-peptidase/beta-lactamase superfamily"/>
    <property type="match status" value="1"/>
</dbReference>
<evidence type="ECO:0000313" key="3">
    <source>
        <dbReference type="EMBL" id="OWW20080.1"/>
    </source>
</evidence>
<dbReference type="PROSITE" id="PS51257">
    <property type="entry name" value="PROKAR_LIPOPROTEIN"/>
    <property type="match status" value="1"/>
</dbReference>
<feature type="chain" id="PRO_5012874715" evidence="1">
    <location>
        <begin position="32"/>
        <end position="607"/>
    </location>
</feature>
<accession>A0A254TBR0</accession>
<name>A0A254TBR0_9BURK</name>
<dbReference type="InterPro" id="IPR012338">
    <property type="entry name" value="Beta-lactam/transpept-like"/>
</dbReference>
<evidence type="ECO:0000256" key="1">
    <source>
        <dbReference type="SAM" id="SignalP"/>
    </source>
</evidence>
<dbReference type="AlphaFoldDB" id="A0A254TBR0"/>
<proteinExistence type="predicted"/>
<keyword evidence="3" id="KW-0378">Hydrolase</keyword>
<feature type="signal peptide" evidence="1">
    <location>
        <begin position="1"/>
        <end position="31"/>
    </location>
</feature>
<evidence type="ECO:0000313" key="4">
    <source>
        <dbReference type="Proteomes" id="UP000197535"/>
    </source>
</evidence>
<keyword evidence="4" id="KW-1185">Reference proteome</keyword>
<keyword evidence="1" id="KW-0732">Signal</keyword>
<dbReference type="EMBL" id="LSTO01000001">
    <property type="protein sequence ID" value="OWW20080.1"/>
    <property type="molecule type" value="Genomic_DNA"/>
</dbReference>